<feature type="transmembrane region" description="Helical" evidence="4">
    <location>
        <begin position="276"/>
        <end position="295"/>
    </location>
</feature>
<dbReference type="PROSITE" id="PS50850">
    <property type="entry name" value="MFS"/>
    <property type="match status" value="1"/>
</dbReference>
<feature type="transmembrane region" description="Helical" evidence="4">
    <location>
        <begin position="452"/>
        <end position="472"/>
    </location>
</feature>
<name>A0A9P6JSG2_9AGAR</name>
<dbReference type="SUPFAM" id="SSF103473">
    <property type="entry name" value="MFS general substrate transporter"/>
    <property type="match status" value="1"/>
</dbReference>
<gene>
    <name evidence="6" type="ORF">CPB83DRAFT_917309</name>
</gene>
<dbReference type="InterPro" id="IPR036259">
    <property type="entry name" value="MFS_trans_sf"/>
</dbReference>
<feature type="transmembrane region" description="Helical" evidence="4">
    <location>
        <begin position="367"/>
        <end position="392"/>
    </location>
</feature>
<comment type="subcellular location">
    <subcellularLocation>
        <location evidence="1">Membrane</location>
        <topology evidence="1">Multi-pass membrane protein</topology>
    </subcellularLocation>
</comment>
<feature type="region of interest" description="Disordered" evidence="3">
    <location>
        <begin position="171"/>
        <end position="200"/>
    </location>
</feature>
<feature type="transmembrane region" description="Helical" evidence="4">
    <location>
        <begin position="245"/>
        <end position="264"/>
    </location>
</feature>
<evidence type="ECO:0000313" key="6">
    <source>
        <dbReference type="EMBL" id="KAF9531301.1"/>
    </source>
</evidence>
<dbReference type="GO" id="GO:0016020">
    <property type="term" value="C:membrane"/>
    <property type="evidence" value="ECO:0007669"/>
    <property type="project" value="UniProtKB-SubCell"/>
</dbReference>
<organism evidence="6 7">
    <name type="scientific">Crepidotus variabilis</name>
    <dbReference type="NCBI Taxonomy" id="179855"/>
    <lineage>
        <taxon>Eukaryota</taxon>
        <taxon>Fungi</taxon>
        <taxon>Dikarya</taxon>
        <taxon>Basidiomycota</taxon>
        <taxon>Agaricomycotina</taxon>
        <taxon>Agaricomycetes</taxon>
        <taxon>Agaricomycetidae</taxon>
        <taxon>Agaricales</taxon>
        <taxon>Agaricineae</taxon>
        <taxon>Crepidotaceae</taxon>
        <taxon>Crepidotus</taxon>
    </lineage>
</organism>
<evidence type="ECO:0000313" key="7">
    <source>
        <dbReference type="Proteomes" id="UP000807306"/>
    </source>
</evidence>
<accession>A0A9P6JSG2</accession>
<evidence type="ECO:0000259" key="5">
    <source>
        <dbReference type="PROSITE" id="PS50850"/>
    </source>
</evidence>
<feature type="transmembrane region" description="Helical" evidence="4">
    <location>
        <begin position="335"/>
        <end position="355"/>
    </location>
</feature>
<feature type="region of interest" description="Disordered" evidence="3">
    <location>
        <begin position="1"/>
        <end position="50"/>
    </location>
</feature>
<dbReference type="PANTHER" id="PTHR11360">
    <property type="entry name" value="MONOCARBOXYLATE TRANSPORTER"/>
    <property type="match status" value="1"/>
</dbReference>
<evidence type="ECO:0000256" key="2">
    <source>
        <dbReference type="ARBA" id="ARBA00006727"/>
    </source>
</evidence>
<keyword evidence="4" id="KW-0812">Transmembrane</keyword>
<evidence type="ECO:0000256" key="4">
    <source>
        <dbReference type="SAM" id="Phobius"/>
    </source>
</evidence>
<dbReference type="Gene3D" id="1.20.1250.20">
    <property type="entry name" value="MFS general substrate transporter like domains"/>
    <property type="match status" value="2"/>
</dbReference>
<dbReference type="InterPro" id="IPR050327">
    <property type="entry name" value="Proton-linked_MCT"/>
</dbReference>
<dbReference type="Proteomes" id="UP000807306">
    <property type="component" value="Unassembled WGS sequence"/>
</dbReference>
<reference evidence="6" key="1">
    <citation type="submission" date="2020-11" db="EMBL/GenBank/DDBJ databases">
        <authorList>
            <consortium name="DOE Joint Genome Institute"/>
            <person name="Ahrendt S."/>
            <person name="Riley R."/>
            <person name="Andreopoulos W."/>
            <person name="Labutti K."/>
            <person name="Pangilinan J."/>
            <person name="Ruiz-Duenas F.J."/>
            <person name="Barrasa J.M."/>
            <person name="Sanchez-Garcia M."/>
            <person name="Camarero S."/>
            <person name="Miyauchi S."/>
            <person name="Serrano A."/>
            <person name="Linde D."/>
            <person name="Babiker R."/>
            <person name="Drula E."/>
            <person name="Ayuso-Fernandez I."/>
            <person name="Pacheco R."/>
            <person name="Padilla G."/>
            <person name="Ferreira P."/>
            <person name="Barriuso J."/>
            <person name="Kellner H."/>
            <person name="Castanera R."/>
            <person name="Alfaro M."/>
            <person name="Ramirez L."/>
            <person name="Pisabarro A.G."/>
            <person name="Kuo A."/>
            <person name="Tritt A."/>
            <person name="Lipzen A."/>
            <person name="He G."/>
            <person name="Yan M."/>
            <person name="Ng V."/>
            <person name="Cullen D."/>
            <person name="Martin F."/>
            <person name="Rosso M.-N."/>
            <person name="Henrissat B."/>
            <person name="Hibbett D."/>
            <person name="Martinez A.T."/>
            <person name="Grigoriev I.V."/>
        </authorList>
    </citation>
    <scope>NUCLEOTIDE SEQUENCE</scope>
    <source>
        <strain evidence="6">CBS 506.95</strain>
    </source>
</reference>
<dbReference type="InterPro" id="IPR011701">
    <property type="entry name" value="MFS"/>
</dbReference>
<feature type="transmembrane region" description="Helical" evidence="4">
    <location>
        <begin position="413"/>
        <end position="432"/>
    </location>
</feature>
<dbReference type="PANTHER" id="PTHR11360:SF234">
    <property type="entry name" value="MFS-TYPE TRANSPORTER DBAD-RELATED"/>
    <property type="match status" value="1"/>
</dbReference>
<dbReference type="OrthoDB" id="2213137at2759"/>
<keyword evidence="7" id="KW-1185">Reference proteome</keyword>
<feature type="domain" description="Major facilitator superfamily (MFS) profile" evidence="5">
    <location>
        <begin position="206"/>
        <end position="602"/>
    </location>
</feature>
<feature type="transmembrane region" description="Helical" evidence="4">
    <location>
        <begin position="569"/>
        <end position="594"/>
    </location>
</feature>
<dbReference type="GO" id="GO:0022857">
    <property type="term" value="F:transmembrane transporter activity"/>
    <property type="evidence" value="ECO:0007669"/>
    <property type="project" value="InterPro"/>
</dbReference>
<sequence length="617" mass="67411">MAFAAFPTKPITPSRATEFKLPPRGAKREHRGARVYEPKSPGITRPEAARTIERPAPIIDLPGLPPSPFYLPADANKPDSPKKGFAGNLINNGKSFFKQLKKPWAKDEDDPLEVRIPPTPKTADWANEAAPSYTPNATPTTATFKAFGLPKDFGQKRDGFASLVNKTLGKDQIKGHTRQGSDEGEEWNRDPPPLYKKNTPEGGIPAWSTVAAAFFVQFCTIGYLFTWNVFEDYYTHYHMSDQSPLAIRFIGSVQWFLAFFLALVGGKLTDMGYYQWVVSGGSVLFVASLFLLSFAPEECFALVFIFQGLLMGIAIGLVFVPTATIATRYFTRQRGLMIGVAMSGASLGGMVFPAALRALISSLGFGWAVRVTAIIAAVFLGAANAQIHWFALPEEEKPAYPVPRLDISKYSKELHYIAMAGAAFPAMLFIFYPAWYLELAGIMAGLDKNTAFFTVIIFSITGIIGRIGLGFVSDKFGIWNALVPTSFFLAIMMFGVATIHATGNLIALALFYGIFSSAWLSLFVTALSSLAARNTEIGTRVGLVLSIGSFGQLFSDLIQYASLGGKFSWAIPSAIGGIAFFIITGAMVFGWMTAAAKVPMNKRKYLVIEDYKILQFI</sequence>
<feature type="region of interest" description="Disordered" evidence="3">
    <location>
        <begin position="69"/>
        <end position="88"/>
    </location>
</feature>
<dbReference type="AlphaFoldDB" id="A0A9P6JSG2"/>
<keyword evidence="4" id="KW-0472">Membrane</keyword>
<feature type="transmembrane region" description="Helical" evidence="4">
    <location>
        <begin position="204"/>
        <end position="225"/>
    </location>
</feature>
<comment type="caution">
    <text evidence="6">The sequence shown here is derived from an EMBL/GenBank/DDBJ whole genome shotgun (WGS) entry which is preliminary data.</text>
</comment>
<protein>
    <submittedName>
        <fullName evidence="6">Major facilitator superfamily domain-containing protein</fullName>
    </submittedName>
</protein>
<feature type="transmembrane region" description="Helical" evidence="4">
    <location>
        <begin position="543"/>
        <end position="563"/>
    </location>
</feature>
<dbReference type="Pfam" id="PF07690">
    <property type="entry name" value="MFS_1"/>
    <property type="match status" value="1"/>
</dbReference>
<feature type="transmembrane region" description="Helical" evidence="4">
    <location>
        <begin position="479"/>
        <end position="499"/>
    </location>
</feature>
<dbReference type="InterPro" id="IPR020846">
    <property type="entry name" value="MFS_dom"/>
</dbReference>
<dbReference type="EMBL" id="MU157835">
    <property type="protein sequence ID" value="KAF9531301.1"/>
    <property type="molecule type" value="Genomic_DNA"/>
</dbReference>
<comment type="similarity">
    <text evidence="2">Belongs to the major facilitator superfamily. Monocarboxylate porter (TC 2.A.1.13) family.</text>
</comment>
<evidence type="ECO:0000256" key="1">
    <source>
        <dbReference type="ARBA" id="ARBA00004141"/>
    </source>
</evidence>
<proteinExistence type="inferred from homology"/>
<feature type="transmembrane region" description="Helical" evidence="4">
    <location>
        <begin position="301"/>
        <end position="323"/>
    </location>
</feature>
<feature type="transmembrane region" description="Helical" evidence="4">
    <location>
        <begin position="505"/>
        <end position="531"/>
    </location>
</feature>
<keyword evidence="4" id="KW-1133">Transmembrane helix</keyword>
<evidence type="ECO:0000256" key="3">
    <source>
        <dbReference type="SAM" id="MobiDB-lite"/>
    </source>
</evidence>